<proteinExistence type="predicted"/>
<dbReference type="Gene3D" id="3.60.21.10">
    <property type="match status" value="1"/>
</dbReference>
<dbReference type="PANTHER" id="PTHR42850:SF4">
    <property type="entry name" value="ZINC-DEPENDENT ENDOPOLYPHOSPHATASE"/>
    <property type="match status" value="1"/>
</dbReference>
<comment type="caution">
    <text evidence="2">The sequence shown here is derived from an EMBL/GenBank/DDBJ whole genome shotgun (WGS) entry which is preliminary data.</text>
</comment>
<organism evidence="2 3">
    <name type="scientific">Candidatus Omnitrophus magneticus</name>
    <dbReference type="NCBI Taxonomy" id="1609969"/>
    <lineage>
        <taxon>Bacteria</taxon>
        <taxon>Pseudomonadati</taxon>
        <taxon>Candidatus Omnitrophota</taxon>
        <taxon>Candidatus Omnitrophus</taxon>
    </lineage>
</organism>
<reference evidence="2 3" key="1">
    <citation type="submission" date="2015-02" db="EMBL/GenBank/DDBJ databases">
        <title>Single-cell genomics of uncultivated deep-branching MTB reveals a conserved set of magnetosome genes.</title>
        <authorList>
            <person name="Kolinko S."/>
            <person name="Richter M."/>
            <person name="Glockner F.O."/>
            <person name="Brachmann A."/>
            <person name="Schuler D."/>
        </authorList>
    </citation>
    <scope>NUCLEOTIDE SEQUENCE [LARGE SCALE GENOMIC DNA]</scope>
    <source>
        <strain evidence="2">SKK-01</strain>
    </source>
</reference>
<evidence type="ECO:0000313" key="2">
    <source>
        <dbReference type="EMBL" id="KJJ84047.1"/>
    </source>
</evidence>
<dbReference type="PANTHER" id="PTHR42850">
    <property type="entry name" value="METALLOPHOSPHOESTERASE"/>
    <property type="match status" value="1"/>
</dbReference>
<feature type="domain" description="Calcineurin-like phosphoesterase" evidence="1">
    <location>
        <begin position="1"/>
        <end position="173"/>
    </location>
</feature>
<evidence type="ECO:0000259" key="1">
    <source>
        <dbReference type="Pfam" id="PF00149"/>
    </source>
</evidence>
<dbReference type="InterPro" id="IPR050126">
    <property type="entry name" value="Ap4A_hydrolase"/>
</dbReference>
<name>A0A0F0CLB4_9BACT</name>
<keyword evidence="3" id="KW-1185">Reference proteome</keyword>
<dbReference type="Proteomes" id="UP000033428">
    <property type="component" value="Unassembled WGS sequence"/>
</dbReference>
<evidence type="ECO:0000313" key="3">
    <source>
        <dbReference type="Proteomes" id="UP000033428"/>
    </source>
</evidence>
<sequence length="233" mass="26819">MRTFAIGDIHGAYKAMMQCFERSKFDYKKDRLIVMGDVCDGYPDVRQCIDELLKIKHCDLVIGNHDMWALDWALKGDKPEIWTKQGGDRTMASYNGGPMPQTHIDFLKSGHLWLEVGNKLFVHAGFEPDLPLEQNSAQVLVWDRDLLKDAWEAANYRREAQITKYDDIFIGHTTTEIYRTLQPIHVCNVWDLDTGAGWSGKLTIMDVDTKEYWQSELSKDLYGGTPDTLKIRI</sequence>
<accession>A0A0F0CLB4</accession>
<dbReference type="AlphaFoldDB" id="A0A0F0CLB4"/>
<protein>
    <submittedName>
        <fullName evidence="2">Serine/threonine protein phosphatase</fullName>
    </submittedName>
</protein>
<dbReference type="GO" id="GO:0005737">
    <property type="term" value="C:cytoplasm"/>
    <property type="evidence" value="ECO:0007669"/>
    <property type="project" value="TreeGrafter"/>
</dbReference>
<dbReference type="InterPro" id="IPR029052">
    <property type="entry name" value="Metallo-depent_PP-like"/>
</dbReference>
<dbReference type="GO" id="GO:0016791">
    <property type="term" value="F:phosphatase activity"/>
    <property type="evidence" value="ECO:0007669"/>
    <property type="project" value="TreeGrafter"/>
</dbReference>
<dbReference type="EMBL" id="JYNY01000411">
    <property type="protein sequence ID" value="KJJ84047.1"/>
    <property type="molecule type" value="Genomic_DNA"/>
</dbReference>
<gene>
    <name evidence="2" type="ORF">OMAG_002086</name>
</gene>
<dbReference type="Pfam" id="PF00149">
    <property type="entry name" value="Metallophos"/>
    <property type="match status" value="1"/>
</dbReference>
<dbReference type="SUPFAM" id="SSF56300">
    <property type="entry name" value="Metallo-dependent phosphatases"/>
    <property type="match status" value="1"/>
</dbReference>
<dbReference type="InterPro" id="IPR004843">
    <property type="entry name" value="Calcineurin-like_PHP"/>
</dbReference>